<proteinExistence type="predicted"/>
<dbReference type="RefSeq" id="WP_120740053.1">
    <property type="nucleotide sequence ID" value="NZ_CP032568.1"/>
</dbReference>
<keyword evidence="2" id="KW-1185">Reference proteome</keyword>
<name>A0A386ZIT6_9NOCA</name>
<protein>
    <submittedName>
        <fullName evidence="1">Uncharacterized protein</fullName>
    </submittedName>
</protein>
<dbReference type="AlphaFoldDB" id="A0A386ZIT6"/>
<dbReference type="EMBL" id="CP032568">
    <property type="protein sequence ID" value="AYF76489.1"/>
    <property type="molecule type" value="Genomic_DNA"/>
</dbReference>
<accession>A0A386ZIT6</accession>
<dbReference type="KEGG" id="nyu:D7D52_24705"/>
<evidence type="ECO:0000313" key="1">
    <source>
        <dbReference type="EMBL" id="AYF76489.1"/>
    </source>
</evidence>
<sequence length="209" mass="22832">MVVGQFQAQVPVDLKFVGGIGRSQDRQQSAEAFDHRSDFFSAHPVVRNGFRLDRSDLRLHQFTLPLHLPAPQGDEYRVGSGFECSAMAGELLVVFGQGSSGRVERRKVTCRLRVLQLGQIVFEVARMEHFGQPRVDRAAELIFAQVYRGRMVEIVGQGVLGGIPTPVVGFVVVPSSLHTPLAAFVEQQSPEGVGMVAAGDLAPHRAWSS</sequence>
<dbReference type="Proteomes" id="UP000267164">
    <property type="component" value="Chromosome"/>
</dbReference>
<gene>
    <name evidence="1" type="ORF">D7D52_24705</name>
</gene>
<organism evidence="1 2">
    <name type="scientific">Nocardia yunnanensis</name>
    <dbReference type="NCBI Taxonomy" id="2382165"/>
    <lineage>
        <taxon>Bacteria</taxon>
        <taxon>Bacillati</taxon>
        <taxon>Actinomycetota</taxon>
        <taxon>Actinomycetes</taxon>
        <taxon>Mycobacteriales</taxon>
        <taxon>Nocardiaceae</taxon>
        <taxon>Nocardia</taxon>
    </lineage>
</organism>
<reference evidence="1 2" key="1">
    <citation type="submission" date="2018-09" db="EMBL/GenBank/DDBJ databases">
        <title>Nocardia yunnanensis sp. nov., an actinomycete isolated from a soil sample.</title>
        <authorList>
            <person name="Zhang J."/>
        </authorList>
    </citation>
    <scope>NUCLEOTIDE SEQUENCE [LARGE SCALE GENOMIC DNA]</scope>
    <source>
        <strain evidence="1 2">CFHS0054</strain>
    </source>
</reference>
<evidence type="ECO:0000313" key="2">
    <source>
        <dbReference type="Proteomes" id="UP000267164"/>
    </source>
</evidence>